<gene>
    <name evidence="1" type="ORF">RSO01_47630</name>
</gene>
<sequence length="75" mass="8126">MVVLRFCGASIGGYRQGRCFDGLGMDTPPDANDAHVGKADTLEGFAASLTERLTRHRHSLAEIYPRPPMLEAALP</sequence>
<name>A0A512NF73_9HYPH</name>
<protein>
    <submittedName>
        <fullName evidence="1">Uncharacterized protein</fullName>
    </submittedName>
</protein>
<proteinExistence type="predicted"/>
<reference evidence="1 2" key="1">
    <citation type="submission" date="2019-07" db="EMBL/GenBank/DDBJ databases">
        <title>Whole genome shotgun sequence of Reyranella soli NBRC 108950.</title>
        <authorList>
            <person name="Hosoyama A."/>
            <person name="Uohara A."/>
            <person name="Ohji S."/>
            <person name="Ichikawa N."/>
        </authorList>
    </citation>
    <scope>NUCLEOTIDE SEQUENCE [LARGE SCALE GENOMIC DNA]</scope>
    <source>
        <strain evidence="1 2">NBRC 108950</strain>
    </source>
</reference>
<dbReference type="EMBL" id="BKAJ01000083">
    <property type="protein sequence ID" value="GEP57597.1"/>
    <property type="molecule type" value="Genomic_DNA"/>
</dbReference>
<comment type="caution">
    <text evidence="1">The sequence shown here is derived from an EMBL/GenBank/DDBJ whole genome shotgun (WGS) entry which is preliminary data.</text>
</comment>
<accession>A0A512NF73</accession>
<keyword evidence="2" id="KW-1185">Reference proteome</keyword>
<evidence type="ECO:0000313" key="1">
    <source>
        <dbReference type="EMBL" id="GEP57597.1"/>
    </source>
</evidence>
<dbReference type="AlphaFoldDB" id="A0A512NF73"/>
<organism evidence="1 2">
    <name type="scientific">Reyranella soli</name>
    <dbReference type="NCBI Taxonomy" id="1230389"/>
    <lineage>
        <taxon>Bacteria</taxon>
        <taxon>Pseudomonadati</taxon>
        <taxon>Pseudomonadota</taxon>
        <taxon>Alphaproteobacteria</taxon>
        <taxon>Hyphomicrobiales</taxon>
        <taxon>Reyranellaceae</taxon>
        <taxon>Reyranella</taxon>
    </lineage>
</organism>
<dbReference type="Proteomes" id="UP000321058">
    <property type="component" value="Unassembled WGS sequence"/>
</dbReference>
<evidence type="ECO:0000313" key="2">
    <source>
        <dbReference type="Proteomes" id="UP000321058"/>
    </source>
</evidence>